<keyword evidence="2" id="KW-1185">Reference proteome</keyword>
<dbReference type="Proteomes" id="UP000293296">
    <property type="component" value="Chromosome"/>
</dbReference>
<dbReference type="AlphaFoldDB" id="A0A4P6HUY3"/>
<evidence type="ECO:0000313" key="2">
    <source>
        <dbReference type="Proteomes" id="UP000293296"/>
    </source>
</evidence>
<dbReference type="KEGG" id="dcb:C3Y92_19575"/>
<organism evidence="1 2">
    <name type="scientific">Solidesulfovibrio carbinolicus</name>
    <dbReference type="NCBI Taxonomy" id="296842"/>
    <lineage>
        <taxon>Bacteria</taxon>
        <taxon>Pseudomonadati</taxon>
        <taxon>Thermodesulfobacteriota</taxon>
        <taxon>Desulfovibrionia</taxon>
        <taxon>Desulfovibrionales</taxon>
        <taxon>Desulfovibrionaceae</taxon>
        <taxon>Solidesulfovibrio</taxon>
    </lineage>
</organism>
<reference evidence="1 2" key="1">
    <citation type="submission" date="2018-02" db="EMBL/GenBank/DDBJ databases">
        <title>Genome sequence of Desulfovibrio carbinolicus DSM 3852.</title>
        <authorList>
            <person name="Wilbanks E."/>
            <person name="Skennerton C.T."/>
            <person name="Orphan V.J."/>
        </authorList>
    </citation>
    <scope>NUCLEOTIDE SEQUENCE [LARGE SCALE GENOMIC DNA]</scope>
    <source>
        <strain evidence="1 2">DSM 3852</strain>
    </source>
</reference>
<dbReference type="EMBL" id="CP026538">
    <property type="protein sequence ID" value="QAZ69318.1"/>
    <property type="molecule type" value="Genomic_DNA"/>
</dbReference>
<evidence type="ECO:0000313" key="1">
    <source>
        <dbReference type="EMBL" id="QAZ69318.1"/>
    </source>
</evidence>
<accession>A0A4P6HUY3</accession>
<dbReference type="RefSeq" id="WP_129355596.1">
    <property type="nucleotide sequence ID" value="NZ_CP026538.1"/>
</dbReference>
<proteinExistence type="predicted"/>
<name>A0A4P6HUY3_9BACT</name>
<protein>
    <submittedName>
        <fullName evidence="1">Uncharacterized protein</fullName>
    </submittedName>
</protein>
<dbReference type="OrthoDB" id="9836674at2"/>
<sequence length="101" mass="9858">MGHSYAGTMTIEGGATLSYISVDGKSVVVAATVGGVLQGAATLDAANASAKLCNQGMPGSGVPSVEVVFALAAQVTLSWTLSWAGMPSGSTSSGILAGWPV</sequence>
<gene>
    <name evidence="1" type="ORF">C3Y92_19575</name>
</gene>